<dbReference type="Pfam" id="PF10990">
    <property type="entry name" value="DUF2809"/>
    <property type="match status" value="1"/>
</dbReference>
<keyword evidence="3" id="KW-1185">Reference proteome</keyword>
<sequence>MFAVLVFIALFVKDQFVRPIGGDVLVVIWLYYLLSSVIDMPSKQLTFTVLGIAYLVELGQFLNVNAFLGIEPSSSLHLILGATFDWIDLVAYTVGAIICYWVERE</sequence>
<evidence type="ECO:0000256" key="1">
    <source>
        <dbReference type="SAM" id="Phobius"/>
    </source>
</evidence>
<evidence type="ECO:0000313" key="3">
    <source>
        <dbReference type="Proteomes" id="UP000294166"/>
    </source>
</evidence>
<name>A0ABY0I653_9GAMM</name>
<organism evidence="2 3">
    <name type="scientific">Aliivibrio finisterrensis</name>
    <dbReference type="NCBI Taxonomy" id="511998"/>
    <lineage>
        <taxon>Bacteria</taxon>
        <taxon>Pseudomonadati</taxon>
        <taxon>Pseudomonadota</taxon>
        <taxon>Gammaproteobacteria</taxon>
        <taxon>Vibrionales</taxon>
        <taxon>Vibrionaceae</taxon>
        <taxon>Aliivibrio</taxon>
    </lineage>
</organism>
<keyword evidence="1" id="KW-1133">Transmembrane helix</keyword>
<dbReference type="InterPro" id="IPR021257">
    <property type="entry name" value="DUF2809"/>
</dbReference>
<reference evidence="2 3" key="1">
    <citation type="submission" date="2019-02" db="EMBL/GenBank/DDBJ databases">
        <title>Genome sequences of Aliivibrio finisterrensis strains from farmed Atlantic salmon.</title>
        <authorList>
            <person name="Bowman J.P."/>
        </authorList>
    </citation>
    <scope>NUCLEOTIDE SEQUENCE [LARGE SCALE GENOMIC DNA]</scope>
    <source>
        <strain evidence="2 3">A21</strain>
    </source>
</reference>
<proteinExistence type="predicted"/>
<keyword evidence="1" id="KW-0472">Membrane</keyword>
<gene>
    <name evidence="2" type="ORF">ERW53_10275</name>
</gene>
<dbReference type="Proteomes" id="UP000294166">
    <property type="component" value="Unassembled WGS sequence"/>
</dbReference>
<feature type="transmembrane region" description="Helical" evidence="1">
    <location>
        <begin position="46"/>
        <end position="70"/>
    </location>
</feature>
<protein>
    <submittedName>
        <fullName evidence="2">DUF2809 domain-containing protein</fullName>
    </submittedName>
</protein>
<comment type="caution">
    <text evidence="2">The sequence shown here is derived from an EMBL/GenBank/DDBJ whole genome shotgun (WGS) entry which is preliminary data.</text>
</comment>
<keyword evidence="1" id="KW-0812">Transmembrane</keyword>
<evidence type="ECO:0000313" key="2">
    <source>
        <dbReference type="EMBL" id="RYU64362.1"/>
    </source>
</evidence>
<dbReference type="EMBL" id="SEZN01000016">
    <property type="protein sequence ID" value="RYU64362.1"/>
    <property type="molecule type" value="Genomic_DNA"/>
</dbReference>
<accession>A0ABY0I653</accession>
<feature type="transmembrane region" description="Helical" evidence="1">
    <location>
        <begin position="16"/>
        <end position="34"/>
    </location>
</feature>
<feature type="transmembrane region" description="Helical" evidence="1">
    <location>
        <begin position="76"/>
        <end position="102"/>
    </location>
</feature>